<accession>A0ABQ6MC05</accession>
<feature type="region of interest" description="Disordered" evidence="1">
    <location>
        <begin position="368"/>
        <end position="387"/>
    </location>
</feature>
<proteinExistence type="predicted"/>
<sequence>MKYSTALIAAAAIIPAASAAGSCKYIDSFGADLCEHGNNDSWLPEWIEETTDQSTCTGLTSSIGCTWSGSSCSQATTNCAGQDEEGCNALFGKSCYWEETGRCDLHDAMKCTADGTGFHTCSHKAWDNLVDAIINKVDIWDPSTWNIEQIVTDFGNRMKNGCVNDYLQCFYTTECGSPELVITGICEDTMEKVCEELGIAQQDCPAEWCSMGVTQGSSLIDIALEFADDVDLDAFFDAAKIDELKETIELIAGGGINFDWIDFDTATGKISITIPDNTIISQAQFDAIVQMLEDMLSGNSGSAMTGGFAVKSASVTAPASITIDSSQAAWEGKKAEGGMGLGAIVGIALACAGVVGGVVGTIVYSRRSGGAPKQHGGVAMSKGKGKRGSANAFKGNVNNLV</sequence>
<reference evidence="4 5" key="1">
    <citation type="journal article" date="2023" name="Commun. Biol.">
        <title>Genome analysis of Parmales, the sister group of diatoms, reveals the evolutionary specialization of diatoms from phago-mixotrophs to photoautotrophs.</title>
        <authorList>
            <person name="Ban H."/>
            <person name="Sato S."/>
            <person name="Yoshikawa S."/>
            <person name="Yamada K."/>
            <person name="Nakamura Y."/>
            <person name="Ichinomiya M."/>
            <person name="Sato N."/>
            <person name="Blanc-Mathieu R."/>
            <person name="Endo H."/>
            <person name="Kuwata A."/>
            <person name="Ogata H."/>
        </authorList>
    </citation>
    <scope>NUCLEOTIDE SEQUENCE [LARGE SCALE GENOMIC DNA]</scope>
</reference>
<feature type="transmembrane region" description="Helical" evidence="2">
    <location>
        <begin position="341"/>
        <end position="364"/>
    </location>
</feature>
<comment type="caution">
    <text evidence="4">The sequence shown here is derived from an EMBL/GenBank/DDBJ whole genome shotgun (WGS) entry which is preliminary data.</text>
</comment>
<evidence type="ECO:0000256" key="2">
    <source>
        <dbReference type="SAM" id="Phobius"/>
    </source>
</evidence>
<keyword evidence="3" id="KW-0732">Signal</keyword>
<evidence type="ECO:0000313" key="4">
    <source>
        <dbReference type="EMBL" id="GMI23531.1"/>
    </source>
</evidence>
<name>A0ABQ6MC05_9STRA</name>
<keyword evidence="2" id="KW-0812">Transmembrane</keyword>
<protein>
    <submittedName>
        <fullName evidence="4">Uncharacterized protein</fullName>
    </submittedName>
</protein>
<organism evidence="4 5">
    <name type="scientific">Tetraparma gracilis</name>
    <dbReference type="NCBI Taxonomy" id="2962635"/>
    <lineage>
        <taxon>Eukaryota</taxon>
        <taxon>Sar</taxon>
        <taxon>Stramenopiles</taxon>
        <taxon>Ochrophyta</taxon>
        <taxon>Bolidophyceae</taxon>
        <taxon>Parmales</taxon>
        <taxon>Triparmaceae</taxon>
        <taxon>Tetraparma</taxon>
    </lineage>
</organism>
<gene>
    <name evidence="4" type="ORF">TeGR_g9070</name>
</gene>
<evidence type="ECO:0000256" key="3">
    <source>
        <dbReference type="SAM" id="SignalP"/>
    </source>
</evidence>
<evidence type="ECO:0000256" key="1">
    <source>
        <dbReference type="SAM" id="MobiDB-lite"/>
    </source>
</evidence>
<dbReference type="PROSITE" id="PS51257">
    <property type="entry name" value="PROKAR_LIPOPROTEIN"/>
    <property type="match status" value="1"/>
</dbReference>
<keyword evidence="2" id="KW-0472">Membrane</keyword>
<feature type="signal peptide" evidence="3">
    <location>
        <begin position="1"/>
        <end position="19"/>
    </location>
</feature>
<evidence type="ECO:0000313" key="5">
    <source>
        <dbReference type="Proteomes" id="UP001165060"/>
    </source>
</evidence>
<dbReference type="Proteomes" id="UP001165060">
    <property type="component" value="Unassembled WGS sequence"/>
</dbReference>
<keyword evidence="2" id="KW-1133">Transmembrane helix</keyword>
<feature type="chain" id="PRO_5045080435" evidence="3">
    <location>
        <begin position="20"/>
        <end position="401"/>
    </location>
</feature>
<keyword evidence="5" id="KW-1185">Reference proteome</keyword>
<dbReference type="EMBL" id="BRYB01000129">
    <property type="protein sequence ID" value="GMI23531.1"/>
    <property type="molecule type" value="Genomic_DNA"/>
</dbReference>